<dbReference type="PROSITE" id="PS50929">
    <property type="entry name" value="ABC_TM1F"/>
    <property type="match status" value="2"/>
</dbReference>
<dbReference type="OMA" id="MDVSHIG"/>
<evidence type="ECO:0000313" key="13">
    <source>
        <dbReference type="EMBL" id="EDO37461.1"/>
    </source>
</evidence>
<dbReference type="FunFam" id="1.20.1560.10:FF:000013">
    <property type="entry name" value="ABC transporter C family member 2"/>
    <property type="match status" value="1"/>
</dbReference>
<accession>A7SFS4</accession>
<dbReference type="PROSITE" id="PS50893">
    <property type="entry name" value="ABC_TRANSPORTER_2"/>
    <property type="match status" value="2"/>
</dbReference>
<dbReference type="InterPro" id="IPR050173">
    <property type="entry name" value="ABC_transporter_C-like"/>
</dbReference>
<evidence type="ECO:0000256" key="8">
    <source>
        <dbReference type="ARBA" id="ARBA00022989"/>
    </source>
</evidence>
<evidence type="ECO:0000256" key="4">
    <source>
        <dbReference type="ARBA" id="ARBA00022692"/>
    </source>
</evidence>
<sequence length="1237" mass="137604">MALDLGKETNPRLRANAFQWILFSWMNGILYKGFKRNLTAEDLYELPQEDQTTYNVNILEQEWNEEIRTAHRLGNYPRLYKSVLRALPGKVICKVLTFQFLRGRSTLSYTVLLWFFLRELGLGKSQLALSLMVVGFTVVSISRAISRNQMELFGLYAGMRLKVALIGLIYKKILNSSRCSLSTVRTGYVINLISNDAKRIELFISNFSMAILGPFKIVVCIVMLCLFVGWQSLSGALFLFIIMLYGQLAAKQFAKLRGKAAAVTDRRLGAVSEVIHGIRAMKMYAWEWNYSDEIKGLRRLEMQIIRLKNLILSTFVALYSVSASIAALISIITLIFSGIHLDPARIFTVINLLKSLEFAIVVDLAECLREVLDAFVSIRRIEQFLLGASSEINRISCEGETTILSKTLTKRWIRWQDDSCTLQGVSFAAGAGDLVIITGPVGSGKSTLLMTIQGELPLNAGSIRRHGHLAYVSQMSWVFSGTVRENITFGKEYGKAAYEKAIKVCDLAKDINRFPKGDLSCIGQRGVSLSGGQRTRVSLARAVYADADIYLLDDPLSAVDAKVGSHLFKECICGALTNKVRILVTHQLQYLKHADSIIVLSDGKIAQKGTFQDMDVSHIGIDVSKDSVIDGAAPVEGQQGHHDLIDGAPAVDMADEEEDQAVGSVRLSLYWKYFRAGLSAVVLLLIFIFCVFTEASILAPMWWLSYLSEMTPEKQASGSVLGVYAGLVGLSLLTATGMASLLFIAALRSSENLHNAMTTTILKSPILFFDTNPFGRIMNRFSKDIGTMDDHIPLKFSWTVTLLFHFMGVLLFSAIVEYRLVLSAIPVFVDFLLICWFYLRSSRELQRLEAVRCSPVYSHFTDTLTGLEVIRSSRMEKRFWEQLVRHQDEQTMALSLVISARRWMDNNLDLICFLFVSAVAATAAIIQQDPASTGMLLSLAIAMAQGTSYGVEKASEVENEMTSVERVISYTRLPSEPGYSRQTLPCEDWPERGAVTFRDMSLVYREGTPSALDDITLEITAKQRVGIAGRTGAGKSFLLAALFRLPEPGGEVLIDGVDLGTIDIQAARRAMAVITQDPVLFGGTLRRNLDPFDKFTDQEIWAALESVQLLNTVRALPDQLMYQLGESGSTFSVGERQLLCLARALLQRCKVLVLDEATANVDYRTDRQVQQLIRSRFTGCTVLTIAHRLNTIMDYDKVIVLDKGHVVEYDTPGMLAGKQDGVFAGLLKNSHFHSINS</sequence>
<name>A7SFS4_NEMVE</name>
<proteinExistence type="inferred from homology"/>
<evidence type="ECO:0000256" key="9">
    <source>
        <dbReference type="ARBA" id="ARBA00023136"/>
    </source>
</evidence>
<feature type="domain" description="ABC transporter" evidence="11">
    <location>
        <begin position="403"/>
        <end position="627"/>
    </location>
</feature>
<feature type="transmembrane region" description="Helical" evidence="10">
    <location>
        <begin position="908"/>
        <end position="926"/>
    </location>
</feature>
<dbReference type="SUPFAM" id="SSF52540">
    <property type="entry name" value="P-loop containing nucleoside triphosphate hydrolases"/>
    <property type="match status" value="2"/>
</dbReference>
<dbReference type="InterPro" id="IPR044726">
    <property type="entry name" value="ABCC_6TM_D2"/>
</dbReference>
<evidence type="ECO:0000256" key="5">
    <source>
        <dbReference type="ARBA" id="ARBA00022737"/>
    </source>
</evidence>
<organism evidence="13 14">
    <name type="scientific">Nematostella vectensis</name>
    <name type="common">Starlet sea anemone</name>
    <dbReference type="NCBI Taxonomy" id="45351"/>
    <lineage>
        <taxon>Eukaryota</taxon>
        <taxon>Metazoa</taxon>
        <taxon>Cnidaria</taxon>
        <taxon>Anthozoa</taxon>
        <taxon>Hexacorallia</taxon>
        <taxon>Actiniaria</taxon>
        <taxon>Edwardsiidae</taxon>
        <taxon>Nematostella</taxon>
    </lineage>
</organism>
<dbReference type="PANTHER" id="PTHR24223">
    <property type="entry name" value="ATP-BINDING CASSETTE SUB-FAMILY C"/>
    <property type="match status" value="1"/>
</dbReference>
<comment type="similarity">
    <text evidence="2">Belongs to the ABC transporter superfamily. ABCC family. Conjugate transporter (TC 3.A.1.208) subfamily.</text>
</comment>
<dbReference type="SMART" id="SM00382">
    <property type="entry name" value="AAA"/>
    <property type="match status" value="2"/>
</dbReference>
<dbReference type="Proteomes" id="UP000001593">
    <property type="component" value="Unassembled WGS sequence"/>
</dbReference>
<dbReference type="FunFam" id="3.40.50.300:FF:000610">
    <property type="entry name" value="Multidrug resistance-associated ABC transporter"/>
    <property type="match status" value="1"/>
</dbReference>
<dbReference type="GO" id="GO:0005524">
    <property type="term" value="F:ATP binding"/>
    <property type="evidence" value="ECO:0007669"/>
    <property type="project" value="UniProtKB-KW"/>
</dbReference>
<evidence type="ECO:0000259" key="12">
    <source>
        <dbReference type="PROSITE" id="PS50929"/>
    </source>
</evidence>
<evidence type="ECO:0000259" key="11">
    <source>
        <dbReference type="PROSITE" id="PS50893"/>
    </source>
</evidence>
<keyword evidence="8 10" id="KW-1133">Transmembrane helix</keyword>
<dbReference type="InterPro" id="IPR044746">
    <property type="entry name" value="ABCC_6TM_D1"/>
</dbReference>
<dbReference type="AlphaFoldDB" id="A7SFS4"/>
<feature type="transmembrane region" description="Helical" evidence="10">
    <location>
        <begin position="310"/>
        <end position="339"/>
    </location>
</feature>
<dbReference type="GO" id="GO:0005886">
    <property type="term" value="C:plasma membrane"/>
    <property type="evidence" value="ECO:0000318"/>
    <property type="project" value="GO_Central"/>
</dbReference>
<dbReference type="Pfam" id="PF00005">
    <property type="entry name" value="ABC_tran"/>
    <property type="match status" value="2"/>
</dbReference>
<feature type="transmembrane region" description="Helical" evidence="10">
    <location>
        <begin position="676"/>
        <end position="703"/>
    </location>
</feature>
<evidence type="ECO:0000256" key="3">
    <source>
        <dbReference type="ARBA" id="ARBA00022448"/>
    </source>
</evidence>
<dbReference type="CDD" id="cd18580">
    <property type="entry name" value="ABC_6TM_ABCC_D2"/>
    <property type="match status" value="1"/>
</dbReference>
<feature type="domain" description="ABC transmembrane type-1" evidence="12">
    <location>
        <begin position="95"/>
        <end position="353"/>
    </location>
</feature>
<evidence type="ECO:0000256" key="2">
    <source>
        <dbReference type="ARBA" id="ARBA00009726"/>
    </source>
</evidence>
<dbReference type="InterPro" id="IPR017871">
    <property type="entry name" value="ABC_transporter-like_CS"/>
</dbReference>
<dbReference type="Pfam" id="PF00664">
    <property type="entry name" value="ABC_membrane"/>
    <property type="match status" value="2"/>
</dbReference>
<dbReference type="InterPro" id="IPR003439">
    <property type="entry name" value="ABC_transporter-like_ATP-bd"/>
</dbReference>
<dbReference type="InterPro" id="IPR011527">
    <property type="entry name" value="ABC1_TM_dom"/>
</dbReference>
<dbReference type="InterPro" id="IPR036640">
    <property type="entry name" value="ABC1_TM_sf"/>
</dbReference>
<dbReference type="FunFam" id="1.20.1560.10:FF:000213">
    <property type="entry name" value="Predicted protein"/>
    <property type="match status" value="1"/>
</dbReference>
<feature type="transmembrane region" description="Helical" evidence="10">
    <location>
        <begin position="821"/>
        <end position="839"/>
    </location>
</feature>
<keyword evidence="14" id="KW-1185">Reference proteome</keyword>
<dbReference type="GO" id="GO:0055085">
    <property type="term" value="P:transmembrane transport"/>
    <property type="evidence" value="ECO:0000318"/>
    <property type="project" value="GO_Central"/>
</dbReference>
<dbReference type="InterPro" id="IPR003593">
    <property type="entry name" value="AAA+_ATPase"/>
</dbReference>
<keyword evidence="6" id="KW-0547">Nucleotide-binding</keyword>
<keyword evidence="9 10" id="KW-0472">Membrane</keyword>
<dbReference type="CDD" id="cd03250">
    <property type="entry name" value="ABCC_MRP_domain1"/>
    <property type="match status" value="1"/>
</dbReference>
<evidence type="ECO:0000313" key="14">
    <source>
        <dbReference type="Proteomes" id="UP000001593"/>
    </source>
</evidence>
<dbReference type="HOGENOM" id="CLU_000604_27_3_1"/>
<evidence type="ECO:0000256" key="10">
    <source>
        <dbReference type="SAM" id="Phobius"/>
    </source>
</evidence>
<dbReference type="InterPro" id="IPR027417">
    <property type="entry name" value="P-loop_NTPase"/>
</dbReference>
<feature type="transmembrane region" description="Helical" evidence="10">
    <location>
        <begin position="127"/>
        <end position="146"/>
    </location>
</feature>
<dbReference type="SUPFAM" id="SSF90123">
    <property type="entry name" value="ABC transporter transmembrane region"/>
    <property type="match status" value="2"/>
</dbReference>
<feature type="transmembrane region" description="Helical" evidence="10">
    <location>
        <begin position="207"/>
        <end position="230"/>
    </location>
</feature>
<dbReference type="STRING" id="45351.A7SFS4"/>
<dbReference type="CDD" id="cd18579">
    <property type="entry name" value="ABC_6TM_ABCC_D1"/>
    <property type="match status" value="1"/>
</dbReference>
<evidence type="ECO:0000256" key="6">
    <source>
        <dbReference type="ARBA" id="ARBA00022741"/>
    </source>
</evidence>
<dbReference type="PANTHER" id="PTHR24223:SF456">
    <property type="entry name" value="MULTIDRUG RESISTANCE-ASSOCIATED PROTEIN LETHAL(2)03659"/>
    <property type="match status" value="1"/>
</dbReference>
<reference evidence="13 14" key="1">
    <citation type="journal article" date="2007" name="Science">
        <title>Sea anemone genome reveals ancestral eumetazoan gene repertoire and genomic organization.</title>
        <authorList>
            <person name="Putnam N.H."/>
            <person name="Srivastava M."/>
            <person name="Hellsten U."/>
            <person name="Dirks B."/>
            <person name="Chapman J."/>
            <person name="Salamov A."/>
            <person name="Terry A."/>
            <person name="Shapiro H."/>
            <person name="Lindquist E."/>
            <person name="Kapitonov V.V."/>
            <person name="Jurka J."/>
            <person name="Genikhovich G."/>
            <person name="Grigoriev I.V."/>
            <person name="Lucas S.M."/>
            <person name="Steele R.E."/>
            <person name="Finnerty J.R."/>
            <person name="Technau U."/>
            <person name="Martindale M.Q."/>
            <person name="Rokhsar D.S."/>
        </authorList>
    </citation>
    <scope>NUCLEOTIDE SEQUENCE [LARGE SCALE GENOMIC DNA]</scope>
    <source>
        <strain evidence="14">CH2 X CH6</strain>
    </source>
</reference>
<dbReference type="PROSITE" id="PS00211">
    <property type="entry name" value="ABC_TRANSPORTER_1"/>
    <property type="match status" value="2"/>
</dbReference>
<comment type="subcellular location">
    <subcellularLocation>
        <location evidence="1">Membrane</location>
        <topology evidence="1">Multi-pass membrane protein</topology>
    </subcellularLocation>
</comment>
<dbReference type="GO" id="GO:0016887">
    <property type="term" value="F:ATP hydrolysis activity"/>
    <property type="evidence" value="ECO:0007669"/>
    <property type="project" value="InterPro"/>
</dbReference>
<feature type="transmembrane region" description="Helical" evidence="10">
    <location>
        <begin position="17"/>
        <end position="34"/>
    </location>
</feature>
<dbReference type="EMBL" id="DS469646">
    <property type="protein sequence ID" value="EDO37461.1"/>
    <property type="molecule type" value="Genomic_DNA"/>
</dbReference>
<evidence type="ECO:0000256" key="1">
    <source>
        <dbReference type="ARBA" id="ARBA00004141"/>
    </source>
</evidence>
<keyword evidence="5" id="KW-0677">Repeat</keyword>
<feature type="domain" description="ABC transporter" evidence="11">
    <location>
        <begin position="997"/>
        <end position="1228"/>
    </location>
</feature>
<evidence type="ECO:0000256" key="7">
    <source>
        <dbReference type="ARBA" id="ARBA00022840"/>
    </source>
</evidence>
<dbReference type="Gene3D" id="1.20.1560.10">
    <property type="entry name" value="ABC transporter type 1, transmembrane domain"/>
    <property type="match status" value="2"/>
</dbReference>
<feature type="transmembrane region" description="Helical" evidence="10">
    <location>
        <begin position="723"/>
        <end position="747"/>
    </location>
</feature>
<feature type="domain" description="ABC transmembrane type-1" evidence="12">
    <location>
        <begin position="684"/>
        <end position="948"/>
    </location>
</feature>
<feature type="transmembrane region" description="Helical" evidence="10">
    <location>
        <begin position="796"/>
        <end position="815"/>
    </location>
</feature>
<gene>
    <name evidence="13" type="ORF">NEMVEDRAFT_v1g116684</name>
</gene>
<dbReference type="InParanoid" id="A7SFS4"/>
<dbReference type="Gene3D" id="3.40.50.300">
    <property type="entry name" value="P-loop containing nucleotide triphosphate hydrolases"/>
    <property type="match status" value="2"/>
</dbReference>
<dbReference type="PhylomeDB" id="A7SFS4"/>
<dbReference type="eggNOG" id="KOG0054">
    <property type="taxonomic scope" value="Eukaryota"/>
</dbReference>
<feature type="transmembrane region" description="Helical" evidence="10">
    <location>
        <begin position="236"/>
        <end position="254"/>
    </location>
</feature>
<protein>
    <submittedName>
        <fullName evidence="13">Uncharacterized protein</fullName>
    </submittedName>
</protein>
<dbReference type="FunFam" id="3.40.50.300:FF:000973">
    <property type="entry name" value="Multidrug resistance-associated protein 4"/>
    <property type="match status" value="1"/>
</dbReference>
<keyword evidence="3" id="KW-0813">Transport</keyword>
<dbReference type="GO" id="GO:0140359">
    <property type="term" value="F:ABC-type transporter activity"/>
    <property type="evidence" value="ECO:0000318"/>
    <property type="project" value="GO_Central"/>
</dbReference>
<keyword evidence="4 10" id="KW-0812">Transmembrane</keyword>
<keyword evidence="7" id="KW-0067">ATP-binding</keyword>
<dbReference type="CDD" id="cd03244">
    <property type="entry name" value="ABCC_MRP_domain2"/>
    <property type="match status" value="1"/>
</dbReference>